<feature type="region of interest" description="Disordered" evidence="2">
    <location>
        <begin position="478"/>
        <end position="520"/>
    </location>
</feature>
<dbReference type="InterPro" id="IPR043129">
    <property type="entry name" value="ATPase_NBD"/>
</dbReference>
<sequence length="520" mass="56027">MRRRLTLAYEGASPAVFEMEVPPSWHLKPCSKLLTHFDRAYREKYPEVELEGPLELLSVEGNVVDLGSPIGVASSELVVAQVAKAPIVLVLGELETSVGLAGEAKPRAVVPSYVKEVYAKNLFVSEATAGGSPLERLCKHPEGSKARYPIGSIGLKYEKRIKKSNGVSFKGWVDIELIVRNALVESGLRVAGRHAVCVVPSRASANFCTHILELLFCQHGAETACVVPLAAAAITLITSTTNDAPSWRADACVLECGHDSTCAIVLENGVESALRWTLRGGHHVSHMFDELVRKAAGADVFSGTHDLHVTKKRLCYARRLDDDDDVRVAGRVGLVDGGDVFVAEEAFLAPEVLFVAGDQAPSLHRIAVDAIRAAGGDHPARLATLFANLVVTGSDDALLRDLDVRFAQELAKLIHYRARVSFFLSCLLASSPSGHRRVRATAAPAWDSAIAFAACLASPTVSAEWIVTRAEFDQMMHDNTVTAKDPQRRPDGGDDRGPARLKVVVDSLSPKDDEDAPPDS</sequence>
<name>A0AAD7U954_9STRA</name>
<feature type="compositionally biased region" description="Basic and acidic residues" evidence="2">
    <location>
        <begin position="485"/>
        <end position="498"/>
    </location>
</feature>
<dbReference type="InterPro" id="IPR004000">
    <property type="entry name" value="Actin"/>
</dbReference>
<evidence type="ECO:0000256" key="1">
    <source>
        <dbReference type="ARBA" id="ARBA00049360"/>
    </source>
</evidence>
<dbReference type="EMBL" id="JAQMWT010000501">
    <property type="protein sequence ID" value="KAJ8600530.1"/>
    <property type="molecule type" value="Genomic_DNA"/>
</dbReference>
<protein>
    <recommendedName>
        <fullName evidence="5">Actin-like ATPase domain-containing protein</fullName>
    </recommendedName>
</protein>
<organism evidence="3 4">
    <name type="scientific">Chrysophaeum taylorii</name>
    <dbReference type="NCBI Taxonomy" id="2483200"/>
    <lineage>
        <taxon>Eukaryota</taxon>
        <taxon>Sar</taxon>
        <taxon>Stramenopiles</taxon>
        <taxon>Ochrophyta</taxon>
        <taxon>Pelagophyceae</taxon>
        <taxon>Pelagomonadales</taxon>
        <taxon>Pelagomonadaceae</taxon>
        <taxon>Chrysophaeum</taxon>
    </lineage>
</organism>
<dbReference type="Proteomes" id="UP001230188">
    <property type="component" value="Unassembled WGS sequence"/>
</dbReference>
<evidence type="ECO:0000313" key="4">
    <source>
        <dbReference type="Proteomes" id="UP001230188"/>
    </source>
</evidence>
<keyword evidence="4" id="KW-1185">Reference proteome</keyword>
<comment type="catalytic activity">
    <reaction evidence="1">
        <text>ATP + H2O = ADP + phosphate + H(+)</text>
        <dbReference type="Rhea" id="RHEA:13065"/>
        <dbReference type="ChEBI" id="CHEBI:15377"/>
        <dbReference type="ChEBI" id="CHEBI:15378"/>
        <dbReference type="ChEBI" id="CHEBI:30616"/>
        <dbReference type="ChEBI" id="CHEBI:43474"/>
        <dbReference type="ChEBI" id="CHEBI:456216"/>
    </reaction>
</comment>
<evidence type="ECO:0000313" key="3">
    <source>
        <dbReference type="EMBL" id="KAJ8600530.1"/>
    </source>
</evidence>
<dbReference type="Gene3D" id="3.30.420.40">
    <property type="match status" value="2"/>
</dbReference>
<evidence type="ECO:0000256" key="2">
    <source>
        <dbReference type="SAM" id="MobiDB-lite"/>
    </source>
</evidence>
<gene>
    <name evidence="3" type="ORF">CTAYLR_010425</name>
</gene>
<dbReference type="Gene3D" id="3.90.640.10">
    <property type="entry name" value="Actin, Chain A, domain 4"/>
    <property type="match status" value="1"/>
</dbReference>
<reference evidence="3" key="1">
    <citation type="submission" date="2023-01" db="EMBL/GenBank/DDBJ databases">
        <title>Metagenome sequencing of chrysophaentin producing Chrysophaeum taylorii.</title>
        <authorList>
            <person name="Davison J."/>
            <person name="Bewley C."/>
        </authorList>
    </citation>
    <scope>NUCLEOTIDE SEQUENCE</scope>
    <source>
        <strain evidence="3">NIES-1699</strain>
    </source>
</reference>
<dbReference type="PANTHER" id="PTHR11937">
    <property type="entry name" value="ACTIN"/>
    <property type="match status" value="1"/>
</dbReference>
<proteinExistence type="predicted"/>
<dbReference type="AlphaFoldDB" id="A0AAD7U954"/>
<evidence type="ECO:0008006" key="5">
    <source>
        <dbReference type="Google" id="ProtNLM"/>
    </source>
</evidence>
<comment type="caution">
    <text evidence="3">The sequence shown here is derived from an EMBL/GenBank/DDBJ whole genome shotgun (WGS) entry which is preliminary data.</text>
</comment>
<dbReference type="SMART" id="SM00268">
    <property type="entry name" value="ACTIN"/>
    <property type="match status" value="1"/>
</dbReference>
<dbReference type="SUPFAM" id="SSF53067">
    <property type="entry name" value="Actin-like ATPase domain"/>
    <property type="match status" value="2"/>
</dbReference>
<accession>A0AAD7U954</accession>